<feature type="domain" description="Mycothiol-dependent maleylpyruvate isomerase metal-binding" evidence="1">
    <location>
        <begin position="26"/>
        <end position="156"/>
    </location>
</feature>
<gene>
    <name evidence="2" type="ORF">GCM10009817_36180</name>
</gene>
<name>A0ABN2SQR5_9MICO</name>
<dbReference type="EMBL" id="BAAAPU010000011">
    <property type="protein sequence ID" value="GAA1990941.1"/>
    <property type="molecule type" value="Genomic_DNA"/>
</dbReference>
<dbReference type="SUPFAM" id="SSF109854">
    <property type="entry name" value="DinB/YfiT-like putative metalloenzymes"/>
    <property type="match status" value="1"/>
</dbReference>
<comment type="caution">
    <text evidence="2">The sequence shown here is derived from an EMBL/GenBank/DDBJ whole genome shotgun (WGS) entry which is preliminary data.</text>
</comment>
<evidence type="ECO:0000259" key="1">
    <source>
        <dbReference type="Pfam" id="PF11716"/>
    </source>
</evidence>
<keyword evidence="3" id="KW-1185">Reference proteome</keyword>
<dbReference type="Proteomes" id="UP001500013">
    <property type="component" value="Unassembled WGS sequence"/>
</dbReference>
<sequence>MPMHPAAPDDRNGLIDAFDATVRSIIDLGYSCRDDDFDVATECPGWTVKDQIAHIVGAEKSFSGLPRPQLTVPDYPHLRNDFARFVEVDVEARRGVTGRDVVAELAEFHPGRMAQLRASEADVDTVIGGFFGPDTTFGEHLHRRIVDAWVHEQDIRAALDRPGNLDSASAAVFTADILAALPRIAARVADIGTGHAVVLDVTGPVAARGGARICIGEDGRPHGEALFSGQDRPEGEEQLDVTSIQLTTDALTRRAAGRRPTDQIHYTVTGDEAIARKLLDALVVVTH</sequence>
<dbReference type="InterPro" id="IPR034660">
    <property type="entry name" value="DinB/YfiT-like"/>
</dbReference>
<protein>
    <recommendedName>
        <fullName evidence="1">Mycothiol-dependent maleylpyruvate isomerase metal-binding domain-containing protein</fullName>
    </recommendedName>
</protein>
<dbReference type="Gene3D" id="1.20.120.450">
    <property type="entry name" value="dinb family like domain"/>
    <property type="match status" value="1"/>
</dbReference>
<proteinExistence type="predicted"/>
<dbReference type="RefSeq" id="WP_344065958.1">
    <property type="nucleotide sequence ID" value="NZ_BAAAPU010000011.1"/>
</dbReference>
<reference evidence="2 3" key="1">
    <citation type="journal article" date="2019" name="Int. J. Syst. Evol. Microbiol.">
        <title>The Global Catalogue of Microorganisms (GCM) 10K type strain sequencing project: providing services to taxonomists for standard genome sequencing and annotation.</title>
        <authorList>
            <consortium name="The Broad Institute Genomics Platform"/>
            <consortium name="The Broad Institute Genome Sequencing Center for Infectious Disease"/>
            <person name="Wu L."/>
            <person name="Ma J."/>
        </authorList>
    </citation>
    <scope>NUCLEOTIDE SEQUENCE [LARGE SCALE GENOMIC DNA]</scope>
    <source>
        <strain evidence="2 3">JCM 15628</strain>
    </source>
</reference>
<dbReference type="Pfam" id="PF11716">
    <property type="entry name" value="MDMPI_N"/>
    <property type="match status" value="1"/>
</dbReference>
<evidence type="ECO:0000313" key="3">
    <source>
        <dbReference type="Proteomes" id="UP001500013"/>
    </source>
</evidence>
<accession>A0ABN2SQR5</accession>
<dbReference type="NCBIfam" id="TIGR03083">
    <property type="entry name" value="maleylpyruvate isomerase family mycothiol-dependent enzyme"/>
    <property type="match status" value="1"/>
</dbReference>
<evidence type="ECO:0000313" key="2">
    <source>
        <dbReference type="EMBL" id="GAA1990941.1"/>
    </source>
</evidence>
<dbReference type="InterPro" id="IPR017517">
    <property type="entry name" value="Maleyloyr_isom"/>
</dbReference>
<organism evidence="2 3">
    <name type="scientific">Terrabacter lapilli</name>
    <dbReference type="NCBI Taxonomy" id="436231"/>
    <lineage>
        <taxon>Bacteria</taxon>
        <taxon>Bacillati</taxon>
        <taxon>Actinomycetota</taxon>
        <taxon>Actinomycetes</taxon>
        <taxon>Micrococcales</taxon>
        <taxon>Intrasporangiaceae</taxon>
        <taxon>Terrabacter</taxon>
    </lineage>
</organism>
<dbReference type="InterPro" id="IPR024344">
    <property type="entry name" value="MDMPI_metal-binding"/>
</dbReference>